<feature type="region of interest" description="Disordered" evidence="3">
    <location>
        <begin position="204"/>
        <end position="225"/>
    </location>
</feature>
<dbReference type="InterPro" id="IPR036249">
    <property type="entry name" value="Thioredoxin-like_sf"/>
</dbReference>
<dbReference type="PANTHER" id="PTHR42943:SF2">
    <property type="entry name" value="GLUTATHIONE S-TRANSFERASE KAPPA 1"/>
    <property type="match status" value="1"/>
</dbReference>
<gene>
    <name evidence="5" type="ORF">J2S42_000557</name>
</gene>
<dbReference type="GO" id="GO:0018845">
    <property type="term" value="F:2-hydroxychromene-2-carboxylate isomerase activity"/>
    <property type="evidence" value="ECO:0007669"/>
    <property type="project" value="UniProtKB-UniRule"/>
</dbReference>
<dbReference type="AlphaFoldDB" id="A0AAE4AXA7"/>
<organism evidence="5 6">
    <name type="scientific">Catenuloplanes indicus</name>
    <dbReference type="NCBI Taxonomy" id="137267"/>
    <lineage>
        <taxon>Bacteria</taxon>
        <taxon>Bacillati</taxon>
        <taxon>Actinomycetota</taxon>
        <taxon>Actinomycetes</taxon>
        <taxon>Micromonosporales</taxon>
        <taxon>Micromonosporaceae</taxon>
        <taxon>Catenuloplanes</taxon>
    </lineage>
</organism>
<comment type="catalytic activity">
    <reaction evidence="1">
        <text>2-hydroxychromene-2-carboxylate = (3E)-4-(2-hydroxyphenyl)-2-oxobut-3-enoate</text>
        <dbReference type="Rhea" id="RHEA:27401"/>
        <dbReference type="ChEBI" id="CHEBI:59350"/>
        <dbReference type="ChEBI" id="CHEBI:59353"/>
        <dbReference type="EC" id="5.99.1.4"/>
    </reaction>
</comment>
<dbReference type="EC" id="5.99.1.4" evidence="1"/>
<feature type="compositionally biased region" description="Basic and acidic residues" evidence="3">
    <location>
        <begin position="205"/>
        <end position="225"/>
    </location>
</feature>
<feature type="active site" description="Nucleophile" evidence="2">
    <location>
        <position position="10"/>
    </location>
</feature>
<evidence type="ECO:0000259" key="4">
    <source>
        <dbReference type="Pfam" id="PF01323"/>
    </source>
</evidence>
<dbReference type="Proteomes" id="UP001240236">
    <property type="component" value="Unassembled WGS sequence"/>
</dbReference>
<evidence type="ECO:0000313" key="6">
    <source>
        <dbReference type="Proteomes" id="UP001240236"/>
    </source>
</evidence>
<dbReference type="InterPro" id="IPR014440">
    <property type="entry name" value="HCCAis_GSTk"/>
</dbReference>
<comment type="similarity">
    <text evidence="1">Belongs to the GST superfamily. NadH family.</text>
</comment>
<dbReference type="InterPro" id="IPR001853">
    <property type="entry name" value="DSBA-like_thioredoxin_dom"/>
</dbReference>
<accession>A0AAE4AXA7</accession>
<evidence type="ECO:0000256" key="1">
    <source>
        <dbReference type="PIRNR" id="PIRNR006386"/>
    </source>
</evidence>
<dbReference type="EMBL" id="JAUSUZ010000001">
    <property type="protein sequence ID" value="MDQ0363888.1"/>
    <property type="molecule type" value="Genomic_DNA"/>
</dbReference>
<keyword evidence="1 5" id="KW-0413">Isomerase</keyword>
<proteinExistence type="inferred from homology"/>
<comment type="caution">
    <text evidence="5">The sequence shown here is derived from an EMBL/GenBank/DDBJ whole genome shotgun (WGS) entry which is preliminary data.</text>
</comment>
<evidence type="ECO:0000256" key="2">
    <source>
        <dbReference type="PIRSR" id="PIRSR006386-1"/>
    </source>
</evidence>
<dbReference type="RefSeq" id="WP_307234860.1">
    <property type="nucleotide sequence ID" value="NZ_JAUSUZ010000001.1"/>
</dbReference>
<feature type="domain" description="DSBA-like thioredoxin" evidence="4">
    <location>
        <begin position="4"/>
        <end position="194"/>
    </location>
</feature>
<dbReference type="PANTHER" id="PTHR42943">
    <property type="entry name" value="GLUTATHIONE S-TRANSFERASE KAPPA"/>
    <property type="match status" value="1"/>
</dbReference>
<dbReference type="InterPro" id="IPR051924">
    <property type="entry name" value="GST_Kappa/NadH"/>
</dbReference>
<sequence>MARFYFSLRSPYSWLAYRDLLDRYPGLAEEIEWRPFWEPDDDNLKALDEAGGAFLYTPMSRAKHLYVLQDVRRLAVDRGLSMRWPVDRDPWWEVPHLAYLVADRQGRGRAFVDAAYRARWEHGRDICDPATVAGLGTEIGVDGAELARAARDPAVRAEGVTALLALHRDGVFGVPFFVRGRDRFWGVDRLPAFAAGAGAVGVPREPAHPAVRERATDEGHAGGCG</sequence>
<reference evidence="5 6" key="1">
    <citation type="submission" date="2023-07" db="EMBL/GenBank/DDBJ databases">
        <title>Sequencing the genomes of 1000 actinobacteria strains.</title>
        <authorList>
            <person name="Klenk H.-P."/>
        </authorList>
    </citation>
    <scope>NUCLEOTIDE SEQUENCE [LARGE SCALE GENOMIC DNA]</scope>
    <source>
        <strain evidence="5 6">DSM 44709</strain>
    </source>
</reference>
<evidence type="ECO:0000313" key="5">
    <source>
        <dbReference type="EMBL" id="MDQ0363888.1"/>
    </source>
</evidence>
<keyword evidence="6" id="KW-1185">Reference proteome</keyword>
<evidence type="ECO:0000256" key="3">
    <source>
        <dbReference type="SAM" id="MobiDB-lite"/>
    </source>
</evidence>
<dbReference type="SUPFAM" id="SSF52833">
    <property type="entry name" value="Thioredoxin-like"/>
    <property type="match status" value="1"/>
</dbReference>
<dbReference type="Gene3D" id="3.40.30.10">
    <property type="entry name" value="Glutaredoxin"/>
    <property type="match status" value="1"/>
</dbReference>
<protein>
    <recommendedName>
        <fullName evidence="1">2-hydroxychromene-2-carboxylate isomerase</fullName>
        <ecNumber evidence="1">5.99.1.4</ecNumber>
    </recommendedName>
</protein>
<dbReference type="Pfam" id="PF01323">
    <property type="entry name" value="DSBA"/>
    <property type="match status" value="1"/>
</dbReference>
<name>A0AAE4AXA7_9ACTN</name>
<dbReference type="PIRSF" id="PIRSF006386">
    <property type="entry name" value="HCCAis_GSTk"/>
    <property type="match status" value="1"/>
</dbReference>
<dbReference type="GO" id="GO:0016491">
    <property type="term" value="F:oxidoreductase activity"/>
    <property type="evidence" value="ECO:0007669"/>
    <property type="project" value="InterPro"/>
</dbReference>